<keyword evidence="4" id="KW-0963">Cytoplasm</keyword>
<dbReference type="PROSITE" id="PS00178">
    <property type="entry name" value="AA_TRNA_LIGASE_I"/>
    <property type="match status" value="1"/>
</dbReference>
<evidence type="ECO:0000256" key="8">
    <source>
        <dbReference type="ARBA" id="ARBA00022917"/>
    </source>
</evidence>
<evidence type="ECO:0000256" key="3">
    <source>
        <dbReference type="ARBA" id="ARBA00018753"/>
    </source>
</evidence>
<proteinExistence type="inferred from homology"/>
<evidence type="ECO:0000256" key="5">
    <source>
        <dbReference type="ARBA" id="ARBA00022598"/>
    </source>
</evidence>
<evidence type="ECO:0000256" key="6">
    <source>
        <dbReference type="ARBA" id="ARBA00022741"/>
    </source>
</evidence>
<dbReference type="NCBIfam" id="TIGR00398">
    <property type="entry name" value="metG"/>
    <property type="match status" value="1"/>
</dbReference>
<sequence>MSARYITTTLPYVNAAPHVGHALEFVEADCYKRACVLAGEEAFLNIGTDEHGAKIAEKASEAGLTPQAYVDEYAARFKAFADTLNISYDAFTRTTNSTHIASAQEFWNRCDDKGDIYKAAYEVKYCVGCELEKTDSELVDGKCPLHPNHEIEIRTEENYYFKFSRYEQALLDLYEKNETFVLPKERLHEIRTFVKNGLKDFSISRRKEKLSWGIPVPGDDEHVMYVWFDALVNYISVIGWPTDEATFAKWWPVTQLAGKDNLRQQSAMWQAMLLSAGVAPSAQIFIHGFITSGGQKMSKSLGNVIDPMALVEKYGTDAVRYILLRHVSPFEDSDLTPSAIHDHYTAHLTNGLGNLVARVMKLAETHLSEPIERPADSPFPQEYWDLLHAFEFNRVADYIWGRIQDLDERITREEPFKVVKTDLEKGRALIREMVTELYQIGRLLNPFMPATNELIKQTILENKKPENLFSRLDA</sequence>
<evidence type="ECO:0000256" key="7">
    <source>
        <dbReference type="ARBA" id="ARBA00022840"/>
    </source>
</evidence>
<dbReference type="FunFam" id="2.170.220.10:FF:000001">
    <property type="entry name" value="methionine--tRNA ligase, mitochondrial"/>
    <property type="match status" value="1"/>
</dbReference>
<feature type="domain" description="Methionyl/Leucyl tRNA synthetase" evidence="13">
    <location>
        <begin position="151"/>
        <end position="360"/>
    </location>
</feature>
<evidence type="ECO:0000256" key="11">
    <source>
        <dbReference type="ARBA" id="ARBA00047364"/>
    </source>
</evidence>
<dbReference type="SUPFAM" id="SSF47323">
    <property type="entry name" value="Anticodon-binding domain of a subclass of class I aminoacyl-tRNA synthetases"/>
    <property type="match status" value="1"/>
</dbReference>
<keyword evidence="8 12" id="KW-0648">Protein biosynthesis</keyword>
<keyword evidence="9 12" id="KW-0030">Aminoacyl-tRNA synthetase</keyword>
<evidence type="ECO:0000256" key="10">
    <source>
        <dbReference type="ARBA" id="ARBA00030904"/>
    </source>
</evidence>
<evidence type="ECO:0000313" key="15">
    <source>
        <dbReference type="Proteomes" id="UP000230179"/>
    </source>
</evidence>
<evidence type="ECO:0000256" key="2">
    <source>
        <dbReference type="ARBA" id="ARBA00012838"/>
    </source>
</evidence>
<evidence type="ECO:0000313" key="14">
    <source>
        <dbReference type="EMBL" id="PIR83094.1"/>
    </source>
</evidence>
<dbReference type="AlphaFoldDB" id="A0A2H0U9K1"/>
<dbReference type="PANTHER" id="PTHR43326:SF1">
    <property type="entry name" value="METHIONINE--TRNA LIGASE, MITOCHONDRIAL"/>
    <property type="match status" value="1"/>
</dbReference>
<dbReference type="EC" id="6.1.1.10" evidence="2"/>
<dbReference type="Gene3D" id="3.40.50.620">
    <property type="entry name" value="HUPs"/>
    <property type="match status" value="1"/>
</dbReference>
<dbReference type="EMBL" id="PFBL01000020">
    <property type="protein sequence ID" value="PIR83094.1"/>
    <property type="molecule type" value="Genomic_DNA"/>
</dbReference>
<dbReference type="CDD" id="cd00814">
    <property type="entry name" value="MetRS_core"/>
    <property type="match status" value="1"/>
</dbReference>
<dbReference type="PANTHER" id="PTHR43326">
    <property type="entry name" value="METHIONYL-TRNA SYNTHETASE"/>
    <property type="match status" value="1"/>
</dbReference>
<reference evidence="15" key="1">
    <citation type="submission" date="2017-09" db="EMBL/GenBank/DDBJ databases">
        <title>Depth-based differentiation of microbial function through sediment-hosted aquifers and enrichment of novel symbionts in the deep terrestrial subsurface.</title>
        <authorList>
            <person name="Probst A.J."/>
            <person name="Ladd B."/>
            <person name="Jarett J.K."/>
            <person name="Geller-Mcgrath D.E."/>
            <person name="Sieber C.M.K."/>
            <person name="Emerson J.B."/>
            <person name="Anantharaman K."/>
            <person name="Thomas B.C."/>
            <person name="Malmstrom R."/>
            <person name="Stieglmeier M."/>
            <person name="Klingl A."/>
            <person name="Woyke T."/>
            <person name="Ryan C.M."/>
            <person name="Banfield J.F."/>
        </authorList>
    </citation>
    <scope>NUCLEOTIDE SEQUENCE [LARGE SCALE GENOMIC DNA]</scope>
</reference>
<dbReference type="InterPro" id="IPR033911">
    <property type="entry name" value="MetRS_core"/>
</dbReference>
<comment type="catalytic activity">
    <reaction evidence="11">
        <text>tRNA(Met) + L-methionine + ATP = L-methionyl-tRNA(Met) + AMP + diphosphate</text>
        <dbReference type="Rhea" id="RHEA:13481"/>
        <dbReference type="Rhea" id="RHEA-COMP:9667"/>
        <dbReference type="Rhea" id="RHEA-COMP:9698"/>
        <dbReference type="ChEBI" id="CHEBI:30616"/>
        <dbReference type="ChEBI" id="CHEBI:33019"/>
        <dbReference type="ChEBI" id="CHEBI:57844"/>
        <dbReference type="ChEBI" id="CHEBI:78442"/>
        <dbReference type="ChEBI" id="CHEBI:78530"/>
        <dbReference type="ChEBI" id="CHEBI:456215"/>
        <dbReference type="EC" id="6.1.1.10"/>
    </reaction>
</comment>
<dbReference type="Proteomes" id="UP000230179">
    <property type="component" value="Unassembled WGS sequence"/>
</dbReference>
<accession>A0A2H0U9K1</accession>
<dbReference type="Pfam" id="PF09334">
    <property type="entry name" value="tRNA-synt_1g"/>
    <property type="match status" value="2"/>
</dbReference>
<comment type="caution">
    <text evidence="14">The sequence shown here is derived from an EMBL/GenBank/DDBJ whole genome shotgun (WGS) entry which is preliminary data.</text>
</comment>
<comment type="similarity">
    <text evidence="12">Belongs to the class-I aminoacyl-tRNA synthetase family.</text>
</comment>
<dbReference type="Gene3D" id="1.10.730.10">
    <property type="entry name" value="Isoleucyl-tRNA Synthetase, Domain 1"/>
    <property type="match status" value="1"/>
</dbReference>
<feature type="domain" description="Methionyl/Leucyl tRNA synthetase" evidence="13">
    <location>
        <begin position="5"/>
        <end position="145"/>
    </location>
</feature>
<dbReference type="InterPro" id="IPR023457">
    <property type="entry name" value="Met-tRNA_synth_2"/>
</dbReference>
<organism evidence="14 15">
    <name type="scientific">Candidatus Kaiserbacteria bacterium CG10_big_fil_rev_8_21_14_0_10_56_12</name>
    <dbReference type="NCBI Taxonomy" id="1974611"/>
    <lineage>
        <taxon>Bacteria</taxon>
        <taxon>Candidatus Kaiseribacteriota</taxon>
    </lineage>
</organism>
<dbReference type="GO" id="GO:0005524">
    <property type="term" value="F:ATP binding"/>
    <property type="evidence" value="ECO:0007669"/>
    <property type="project" value="UniProtKB-KW"/>
</dbReference>
<dbReference type="InterPro" id="IPR009080">
    <property type="entry name" value="tRNAsynth_Ia_anticodon-bd"/>
</dbReference>
<gene>
    <name evidence="14" type="ORF">COU19_02260</name>
</gene>
<dbReference type="GO" id="GO:0006431">
    <property type="term" value="P:methionyl-tRNA aminoacylation"/>
    <property type="evidence" value="ECO:0007669"/>
    <property type="project" value="InterPro"/>
</dbReference>
<comment type="function">
    <text evidence="1">Is required not only for elongation of protein synthesis but also for the initiation of all mRNA translation through initiator tRNA(fMet) aminoacylation.</text>
</comment>
<keyword evidence="5 12" id="KW-0436">Ligase</keyword>
<evidence type="ECO:0000259" key="13">
    <source>
        <dbReference type="Pfam" id="PF09334"/>
    </source>
</evidence>
<evidence type="ECO:0000256" key="9">
    <source>
        <dbReference type="ARBA" id="ARBA00023146"/>
    </source>
</evidence>
<dbReference type="InterPro" id="IPR015413">
    <property type="entry name" value="Methionyl/Leucyl_tRNA_Synth"/>
</dbReference>
<keyword evidence="7 12" id="KW-0067">ATP-binding</keyword>
<dbReference type="Gene3D" id="2.170.220.10">
    <property type="match status" value="1"/>
</dbReference>
<name>A0A2H0U9K1_9BACT</name>
<evidence type="ECO:0000256" key="12">
    <source>
        <dbReference type="RuleBase" id="RU363039"/>
    </source>
</evidence>
<protein>
    <recommendedName>
        <fullName evidence="3">Methionine--tRNA ligase</fullName>
        <ecNumber evidence="2">6.1.1.10</ecNumber>
    </recommendedName>
    <alternativeName>
        <fullName evidence="10">Methionyl-tRNA synthetase</fullName>
    </alternativeName>
</protein>
<dbReference type="InterPro" id="IPR001412">
    <property type="entry name" value="aa-tRNA-synth_I_CS"/>
</dbReference>
<dbReference type="GO" id="GO:0004825">
    <property type="term" value="F:methionine-tRNA ligase activity"/>
    <property type="evidence" value="ECO:0007669"/>
    <property type="project" value="UniProtKB-EC"/>
</dbReference>
<dbReference type="InterPro" id="IPR014729">
    <property type="entry name" value="Rossmann-like_a/b/a_fold"/>
</dbReference>
<evidence type="ECO:0000256" key="1">
    <source>
        <dbReference type="ARBA" id="ARBA00003314"/>
    </source>
</evidence>
<keyword evidence="6 12" id="KW-0547">Nucleotide-binding</keyword>
<dbReference type="PRINTS" id="PR01041">
    <property type="entry name" value="TRNASYNTHMET"/>
</dbReference>
<dbReference type="InterPro" id="IPR014758">
    <property type="entry name" value="Met-tRNA_synth"/>
</dbReference>
<evidence type="ECO:0000256" key="4">
    <source>
        <dbReference type="ARBA" id="ARBA00022490"/>
    </source>
</evidence>
<dbReference type="SUPFAM" id="SSF52374">
    <property type="entry name" value="Nucleotidylyl transferase"/>
    <property type="match status" value="1"/>
</dbReference>